<reference evidence="11" key="1">
    <citation type="submission" date="2023-09" db="UniProtKB">
        <authorList>
            <consortium name="Ensembl"/>
        </authorList>
    </citation>
    <scope>IDENTIFICATION</scope>
</reference>
<feature type="region of interest" description="Disordered" evidence="9">
    <location>
        <begin position="41"/>
        <end position="76"/>
    </location>
</feature>
<comment type="subcellular location">
    <subcellularLocation>
        <location evidence="1">Nucleus</location>
    </subcellularLocation>
</comment>
<organism evidence="11">
    <name type="scientific">Stegastes partitus</name>
    <name type="common">bicolor damselfish</name>
    <dbReference type="NCBI Taxonomy" id="144197"/>
    <lineage>
        <taxon>Eukaryota</taxon>
        <taxon>Metazoa</taxon>
        <taxon>Chordata</taxon>
        <taxon>Craniata</taxon>
        <taxon>Vertebrata</taxon>
        <taxon>Euteleostomi</taxon>
        <taxon>Actinopterygii</taxon>
        <taxon>Neopterygii</taxon>
        <taxon>Teleostei</taxon>
        <taxon>Neoteleostei</taxon>
        <taxon>Acanthomorphata</taxon>
        <taxon>Ovalentaria</taxon>
        <taxon>Pomacentridae</taxon>
        <taxon>Stegastes</taxon>
    </lineage>
</organism>
<dbReference type="CDD" id="cd18909">
    <property type="entry name" value="bHLH_TCFL5"/>
    <property type="match status" value="1"/>
</dbReference>
<evidence type="ECO:0000259" key="10">
    <source>
        <dbReference type="PROSITE" id="PS50888"/>
    </source>
</evidence>
<dbReference type="PANTHER" id="PTHR15402">
    <property type="entry name" value="TRANSCRIPTION FACTOR-LIKE 5 PROTEIN"/>
    <property type="match status" value="1"/>
</dbReference>
<dbReference type="GeneTree" id="ENSGT00390000002821"/>
<feature type="domain" description="BHLH" evidence="10">
    <location>
        <begin position="66"/>
        <end position="116"/>
    </location>
</feature>
<keyword evidence="3" id="KW-0221">Differentiation</keyword>
<protein>
    <recommendedName>
        <fullName evidence="10">BHLH domain-containing protein</fullName>
    </recommendedName>
</protein>
<name>A0A3B5A6A2_9TELE</name>
<dbReference type="InterPro" id="IPR036638">
    <property type="entry name" value="HLH_DNA-bd_sf"/>
</dbReference>
<dbReference type="Pfam" id="PF00010">
    <property type="entry name" value="HLH"/>
    <property type="match status" value="1"/>
</dbReference>
<dbReference type="AlphaFoldDB" id="A0A3B5A6A2"/>
<evidence type="ECO:0000256" key="3">
    <source>
        <dbReference type="ARBA" id="ARBA00022782"/>
    </source>
</evidence>
<dbReference type="SMART" id="SM00353">
    <property type="entry name" value="HLH"/>
    <property type="match status" value="1"/>
</dbReference>
<keyword evidence="4" id="KW-0744">Spermatogenesis</keyword>
<accession>A0A3B5A6A2</accession>
<keyword evidence="5" id="KW-0805">Transcription regulation</keyword>
<dbReference type="Ensembl" id="ENSSPAT00000016536.1">
    <property type="protein sequence ID" value="ENSSPAP00000016275.1"/>
    <property type="gene ID" value="ENSSPAG00000012267.1"/>
</dbReference>
<proteinExistence type="predicted"/>
<dbReference type="STRING" id="144197.ENSSPAP00000016275"/>
<evidence type="ECO:0000256" key="1">
    <source>
        <dbReference type="ARBA" id="ARBA00004123"/>
    </source>
</evidence>
<keyword evidence="6" id="KW-0238">DNA-binding</keyword>
<evidence type="ECO:0000313" key="11">
    <source>
        <dbReference type="Ensembl" id="ENSSPAP00000016275.1"/>
    </source>
</evidence>
<dbReference type="InterPro" id="IPR011598">
    <property type="entry name" value="bHLH_dom"/>
</dbReference>
<dbReference type="GO" id="GO:0030154">
    <property type="term" value="P:cell differentiation"/>
    <property type="evidence" value="ECO:0007669"/>
    <property type="project" value="UniProtKB-KW"/>
</dbReference>
<dbReference type="GO" id="GO:0007283">
    <property type="term" value="P:spermatogenesis"/>
    <property type="evidence" value="ECO:0007669"/>
    <property type="project" value="UniProtKB-KW"/>
</dbReference>
<dbReference type="Gene3D" id="4.10.280.10">
    <property type="entry name" value="Helix-loop-helix DNA-binding domain"/>
    <property type="match status" value="1"/>
</dbReference>
<evidence type="ECO:0000256" key="9">
    <source>
        <dbReference type="SAM" id="MobiDB-lite"/>
    </source>
</evidence>
<dbReference type="PANTHER" id="PTHR15402:SF2">
    <property type="entry name" value="TRANSCRIPTION FACTOR LIKE 5"/>
    <property type="match status" value="1"/>
</dbReference>
<dbReference type="InterPro" id="IPR039583">
    <property type="entry name" value="TCFL5/SOLH1/2"/>
</dbReference>
<evidence type="ECO:0000256" key="6">
    <source>
        <dbReference type="ARBA" id="ARBA00023125"/>
    </source>
</evidence>
<dbReference type="GO" id="GO:0000981">
    <property type="term" value="F:DNA-binding transcription factor activity, RNA polymerase II-specific"/>
    <property type="evidence" value="ECO:0007669"/>
    <property type="project" value="TreeGrafter"/>
</dbReference>
<evidence type="ECO:0000256" key="8">
    <source>
        <dbReference type="ARBA" id="ARBA00023242"/>
    </source>
</evidence>
<dbReference type="SUPFAM" id="SSF47459">
    <property type="entry name" value="HLH, helix-loop-helix DNA-binding domain"/>
    <property type="match status" value="1"/>
</dbReference>
<keyword evidence="7" id="KW-0804">Transcription</keyword>
<evidence type="ECO:0000256" key="5">
    <source>
        <dbReference type="ARBA" id="ARBA00023015"/>
    </source>
</evidence>
<keyword evidence="2" id="KW-0217">Developmental protein</keyword>
<dbReference type="GO" id="GO:0000978">
    <property type="term" value="F:RNA polymerase II cis-regulatory region sequence-specific DNA binding"/>
    <property type="evidence" value="ECO:0007669"/>
    <property type="project" value="TreeGrafter"/>
</dbReference>
<evidence type="ECO:0000256" key="7">
    <source>
        <dbReference type="ARBA" id="ARBA00023163"/>
    </source>
</evidence>
<evidence type="ECO:0000256" key="2">
    <source>
        <dbReference type="ARBA" id="ARBA00022473"/>
    </source>
</evidence>
<keyword evidence="8" id="KW-0539">Nucleus</keyword>
<dbReference type="GO" id="GO:0005634">
    <property type="term" value="C:nucleus"/>
    <property type="evidence" value="ECO:0007669"/>
    <property type="project" value="UniProtKB-SubCell"/>
</dbReference>
<dbReference type="FunFam" id="4.10.280.10:FF:000057">
    <property type="entry name" value="transcription factor-like 5 protein-like"/>
    <property type="match status" value="1"/>
</dbReference>
<sequence>MCKCVSNFVSHACIFFVGNVATPAAFRNHCNAQSSQLKAARAGTLSSGDPRGGARKRTLPCMSPSERRGRHNSKERERRKKIRLCCDELNMIVPFCSSDTDKATTLQWTTAFLRYINKMYGDTFNEASLCRTLINVKHFGCITLQLNYLRLETWGWKIRA</sequence>
<dbReference type="GO" id="GO:0046983">
    <property type="term" value="F:protein dimerization activity"/>
    <property type="evidence" value="ECO:0007669"/>
    <property type="project" value="InterPro"/>
</dbReference>
<dbReference type="PROSITE" id="PS50888">
    <property type="entry name" value="BHLH"/>
    <property type="match status" value="1"/>
</dbReference>
<evidence type="ECO:0000256" key="4">
    <source>
        <dbReference type="ARBA" id="ARBA00022871"/>
    </source>
</evidence>